<dbReference type="SUPFAM" id="SSF53254">
    <property type="entry name" value="Phosphoglycerate mutase-like"/>
    <property type="match status" value="1"/>
</dbReference>
<dbReference type="PANTHER" id="PTHR48100">
    <property type="entry name" value="BROAD-SPECIFICITY PHOSPHATASE YOR283W-RELATED"/>
    <property type="match status" value="1"/>
</dbReference>
<dbReference type="PROSITE" id="PS00175">
    <property type="entry name" value="PG_MUTASE"/>
    <property type="match status" value="1"/>
</dbReference>
<dbReference type="InterPro" id="IPR029033">
    <property type="entry name" value="His_PPase_superfam"/>
</dbReference>
<organism evidence="1 2">
    <name type="scientific">Trematosphaeria pertusa</name>
    <dbReference type="NCBI Taxonomy" id="390896"/>
    <lineage>
        <taxon>Eukaryota</taxon>
        <taxon>Fungi</taxon>
        <taxon>Dikarya</taxon>
        <taxon>Ascomycota</taxon>
        <taxon>Pezizomycotina</taxon>
        <taxon>Dothideomycetes</taxon>
        <taxon>Pleosporomycetidae</taxon>
        <taxon>Pleosporales</taxon>
        <taxon>Massarineae</taxon>
        <taxon>Trematosphaeriaceae</taxon>
        <taxon>Trematosphaeria</taxon>
    </lineage>
</organism>
<dbReference type="GO" id="GO:0005737">
    <property type="term" value="C:cytoplasm"/>
    <property type="evidence" value="ECO:0007669"/>
    <property type="project" value="TreeGrafter"/>
</dbReference>
<dbReference type="PANTHER" id="PTHR48100:SF54">
    <property type="entry name" value="PHOSPHATASE SPAC5H10.03-RELATED"/>
    <property type="match status" value="1"/>
</dbReference>
<dbReference type="Pfam" id="PF00300">
    <property type="entry name" value="His_Phos_1"/>
    <property type="match status" value="1"/>
</dbReference>
<keyword evidence="2" id="KW-1185">Reference proteome</keyword>
<proteinExistence type="predicted"/>
<dbReference type="OrthoDB" id="496981at2759"/>
<evidence type="ECO:0000313" key="1">
    <source>
        <dbReference type="EMBL" id="KAF2255285.1"/>
    </source>
</evidence>
<name>A0A6A6IXK8_9PLEO</name>
<accession>A0A6A6IXK8</accession>
<dbReference type="Gene3D" id="3.40.50.1240">
    <property type="entry name" value="Phosphoglycerate mutase-like"/>
    <property type="match status" value="1"/>
</dbReference>
<dbReference type="EMBL" id="ML987190">
    <property type="protein sequence ID" value="KAF2255285.1"/>
    <property type="molecule type" value="Genomic_DNA"/>
</dbReference>
<dbReference type="GeneID" id="54581295"/>
<dbReference type="AlphaFoldDB" id="A0A6A6IXK8"/>
<gene>
    <name evidence="1" type="ORF">BU26DRAFT_515019</name>
</gene>
<dbReference type="InterPro" id="IPR050275">
    <property type="entry name" value="PGM_Phosphatase"/>
</dbReference>
<evidence type="ECO:0000313" key="2">
    <source>
        <dbReference type="Proteomes" id="UP000800094"/>
    </source>
</evidence>
<dbReference type="GO" id="GO:0016791">
    <property type="term" value="F:phosphatase activity"/>
    <property type="evidence" value="ECO:0007669"/>
    <property type="project" value="TreeGrafter"/>
</dbReference>
<dbReference type="SMART" id="SM00855">
    <property type="entry name" value="PGAM"/>
    <property type="match status" value="1"/>
</dbReference>
<dbReference type="CDD" id="cd07067">
    <property type="entry name" value="HP_PGM_like"/>
    <property type="match status" value="1"/>
</dbReference>
<protein>
    <submittedName>
        <fullName evidence="1">Phosphoglycerate mutase-like protein</fullName>
    </submittedName>
</protein>
<dbReference type="InterPro" id="IPR001345">
    <property type="entry name" value="PG/BPGM_mutase_AS"/>
</dbReference>
<dbReference type="Proteomes" id="UP000800094">
    <property type="component" value="Unassembled WGS sequence"/>
</dbReference>
<reference evidence="1" key="1">
    <citation type="journal article" date="2020" name="Stud. Mycol.">
        <title>101 Dothideomycetes genomes: a test case for predicting lifestyles and emergence of pathogens.</title>
        <authorList>
            <person name="Haridas S."/>
            <person name="Albert R."/>
            <person name="Binder M."/>
            <person name="Bloem J."/>
            <person name="Labutti K."/>
            <person name="Salamov A."/>
            <person name="Andreopoulos B."/>
            <person name="Baker S."/>
            <person name="Barry K."/>
            <person name="Bills G."/>
            <person name="Bluhm B."/>
            <person name="Cannon C."/>
            <person name="Castanera R."/>
            <person name="Culley D."/>
            <person name="Daum C."/>
            <person name="Ezra D."/>
            <person name="Gonzalez J."/>
            <person name="Henrissat B."/>
            <person name="Kuo A."/>
            <person name="Liang C."/>
            <person name="Lipzen A."/>
            <person name="Lutzoni F."/>
            <person name="Magnuson J."/>
            <person name="Mondo S."/>
            <person name="Nolan M."/>
            <person name="Ohm R."/>
            <person name="Pangilinan J."/>
            <person name="Park H.-J."/>
            <person name="Ramirez L."/>
            <person name="Alfaro M."/>
            <person name="Sun H."/>
            <person name="Tritt A."/>
            <person name="Yoshinaga Y."/>
            <person name="Zwiers L.-H."/>
            <person name="Turgeon B."/>
            <person name="Goodwin S."/>
            <person name="Spatafora J."/>
            <person name="Crous P."/>
            <person name="Grigoriev I."/>
        </authorList>
    </citation>
    <scope>NUCLEOTIDE SEQUENCE</scope>
    <source>
        <strain evidence="1">CBS 122368</strain>
    </source>
</reference>
<sequence length="220" mass="24940">MDSTPSPKIPLIHILRHGEALHNVEREHPHRDPPLTEAGQNAANNVKLAATPDLILISPMTRTIQTAMILFPFLQDLGPFPIPVQIWPELREANDAFCNKGLPRAELQAKFPQFDFSECRVDWDYPAHTIEGATERAEAVRRRVKELSGSYKDIIIVTHRGLIAYLVKGRRFNLCESRSYRFASAEELQVPKVRMGLNCDTLLEQDFGPTVLVLHRNLEG</sequence>
<dbReference type="RefSeq" id="XP_033690289.1">
    <property type="nucleotide sequence ID" value="XM_033827965.1"/>
</dbReference>
<dbReference type="InterPro" id="IPR013078">
    <property type="entry name" value="His_Pase_superF_clade-1"/>
</dbReference>